<organism evidence="2 3">
    <name type="scientific">Manihot esculenta</name>
    <name type="common">Cassava</name>
    <name type="synonym">Jatropha manihot</name>
    <dbReference type="NCBI Taxonomy" id="3983"/>
    <lineage>
        <taxon>Eukaryota</taxon>
        <taxon>Viridiplantae</taxon>
        <taxon>Streptophyta</taxon>
        <taxon>Embryophyta</taxon>
        <taxon>Tracheophyta</taxon>
        <taxon>Spermatophyta</taxon>
        <taxon>Magnoliopsida</taxon>
        <taxon>eudicotyledons</taxon>
        <taxon>Gunneridae</taxon>
        <taxon>Pentapetalae</taxon>
        <taxon>rosids</taxon>
        <taxon>fabids</taxon>
        <taxon>Malpighiales</taxon>
        <taxon>Euphorbiaceae</taxon>
        <taxon>Crotonoideae</taxon>
        <taxon>Manihoteae</taxon>
        <taxon>Manihot</taxon>
    </lineage>
</organism>
<dbReference type="GO" id="GO:0016491">
    <property type="term" value="F:oxidoreductase activity"/>
    <property type="evidence" value="ECO:0000318"/>
    <property type="project" value="GO_Central"/>
</dbReference>
<dbReference type="InterPro" id="IPR002937">
    <property type="entry name" value="Amino_oxidase"/>
</dbReference>
<accession>A0A2C9UCQ1</accession>
<reference evidence="3" key="1">
    <citation type="journal article" date="2016" name="Nat. Biotechnol.">
        <title>Sequencing wild and cultivated cassava and related species reveals extensive interspecific hybridization and genetic diversity.</title>
        <authorList>
            <person name="Bredeson J.V."/>
            <person name="Lyons J.B."/>
            <person name="Prochnik S.E."/>
            <person name="Wu G.A."/>
            <person name="Ha C.M."/>
            <person name="Edsinger-Gonzales E."/>
            <person name="Grimwood J."/>
            <person name="Schmutz J."/>
            <person name="Rabbi I.Y."/>
            <person name="Egesi C."/>
            <person name="Nauluvula P."/>
            <person name="Lebot V."/>
            <person name="Ndunguru J."/>
            <person name="Mkamilo G."/>
            <person name="Bart R.S."/>
            <person name="Setter T.L."/>
            <person name="Gleadow R.M."/>
            <person name="Kulakow P."/>
            <person name="Ferguson M.E."/>
            <person name="Rounsley S."/>
            <person name="Rokhsar D.S."/>
        </authorList>
    </citation>
    <scope>NUCLEOTIDE SEQUENCE [LARGE SCALE GENOMIC DNA]</scope>
    <source>
        <strain evidence="3">cv. AM560-2</strain>
    </source>
</reference>
<sequence length="385" mass="42981">MRSAVIGGGISGLVSAYALAKAGVDVVFYEKDDSLGGHSKTVTFHGLQLDMGFTSFNRVTYPNLVEFFESLGVEMELTDLSFSVSLDQGKGYEWGTRNHLSGLFAQKTNLVDPRFLRMLEELAKFKDDVLSYLEMLENNPDIDRNETLGSFIESGDYSDVFKKAYLIPLCSSIWSCCPEKVMSFSAYSVLSFCSNHHLLQFTGGPQWLTVRGRSHTYVNKVRERLESWGCQIRTGCKVVSVSTDDKGCRVICSDGSEEMFNGCIIAAHAPDALKMLGEQATIDEKRILGAFQYESSDIFLHRDKKFIPQNPAAWSAWNFLGSNDNKVCLTYWLNVLQNLGDTGLPFFVTLNPDYTPEHTLVKWTTSHIIPSVAADFLNIISLLAL</sequence>
<dbReference type="InterPro" id="IPR036188">
    <property type="entry name" value="FAD/NAD-bd_sf"/>
</dbReference>
<dbReference type="InterPro" id="IPR050464">
    <property type="entry name" value="Zeta_carotene_desat/Oxidored"/>
</dbReference>
<dbReference type="SUPFAM" id="SSF51905">
    <property type="entry name" value="FAD/NAD(P)-binding domain"/>
    <property type="match status" value="1"/>
</dbReference>
<dbReference type="STRING" id="3983.A0A2C9UCQ1"/>
<evidence type="ECO:0000259" key="1">
    <source>
        <dbReference type="Pfam" id="PF01593"/>
    </source>
</evidence>
<protein>
    <recommendedName>
        <fullName evidence="1">Amine oxidase domain-containing protein</fullName>
    </recommendedName>
</protein>
<feature type="domain" description="Amine oxidase" evidence="1">
    <location>
        <begin position="10"/>
        <end position="311"/>
    </location>
</feature>
<comment type="caution">
    <text evidence="2">The sequence shown here is derived from an EMBL/GenBank/DDBJ whole genome shotgun (WGS) entry which is preliminary data.</text>
</comment>
<dbReference type="Gramene" id="Manes.15G043966.2.v8.1">
    <property type="protein sequence ID" value="Manes.15G043966.2.v8.1.CDS"/>
    <property type="gene ID" value="Manes.15G043966.v8.1"/>
</dbReference>
<dbReference type="AlphaFoldDB" id="A0A2C9UCQ1"/>
<dbReference type="OrthoDB" id="5977668at2759"/>
<dbReference type="PANTHER" id="PTHR42923">
    <property type="entry name" value="PROTOPORPHYRINOGEN OXIDASE"/>
    <property type="match status" value="1"/>
</dbReference>
<dbReference type="Proteomes" id="UP000091857">
    <property type="component" value="Chromosome 15"/>
</dbReference>
<name>A0A2C9UCQ1_MANES</name>
<gene>
    <name evidence="2" type="ORF">MANES_15G043966v8</name>
</gene>
<proteinExistence type="predicted"/>
<evidence type="ECO:0000313" key="3">
    <source>
        <dbReference type="Proteomes" id="UP000091857"/>
    </source>
</evidence>
<keyword evidence="3" id="KW-1185">Reference proteome</keyword>
<evidence type="ECO:0000313" key="2">
    <source>
        <dbReference type="EMBL" id="OAY28134.1"/>
    </source>
</evidence>
<dbReference type="Gene3D" id="3.50.50.60">
    <property type="entry name" value="FAD/NAD(P)-binding domain"/>
    <property type="match status" value="1"/>
</dbReference>
<dbReference type="PANTHER" id="PTHR42923:SF17">
    <property type="entry name" value="AMINE OXIDASE DOMAIN-CONTAINING PROTEIN"/>
    <property type="match status" value="1"/>
</dbReference>
<dbReference type="EMBL" id="CM004401">
    <property type="protein sequence ID" value="OAY28134.1"/>
    <property type="molecule type" value="Genomic_DNA"/>
</dbReference>
<dbReference type="Pfam" id="PF01593">
    <property type="entry name" value="Amino_oxidase"/>
    <property type="match status" value="1"/>
</dbReference>